<sequence>MTLKKWCAVLAMSAGAVTSAIAQSDFPPSASAKQEAPRLVEVMSMAQLEHLKLWYAGKAKNWDLAAYELRQLTNSLAEAAIFYPAVPVSNVTTMKEPLLSIADAIAAGDDRKFAASMRVLTDGCNACHASMGRGFIAIAVPTSGQPPANQIFPPLEKPRKK</sequence>
<feature type="chain" id="PRO_5014876647" description="Cytochrome c domain-containing protein" evidence="1">
    <location>
        <begin position="23"/>
        <end position="161"/>
    </location>
</feature>
<comment type="caution">
    <text evidence="2">The sequence shown here is derived from an EMBL/GenBank/DDBJ whole genome shotgun (WGS) entry which is preliminary data.</text>
</comment>
<dbReference type="AlphaFoldDB" id="A0A2M8R1E9"/>
<keyword evidence="3" id="KW-1185">Reference proteome</keyword>
<proteinExistence type="predicted"/>
<evidence type="ECO:0000313" key="2">
    <source>
        <dbReference type="EMBL" id="PJG51659.1"/>
    </source>
</evidence>
<protein>
    <recommendedName>
        <fullName evidence="4">Cytochrome c domain-containing protein</fullName>
    </recommendedName>
</protein>
<evidence type="ECO:0000313" key="3">
    <source>
        <dbReference type="Proteomes" id="UP000231194"/>
    </source>
</evidence>
<reference evidence="2 3" key="1">
    <citation type="submission" date="2017-11" db="EMBL/GenBank/DDBJ databases">
        <title>Bradyrhizobium forestalis sp. nov., an efficient nitrogen-fixing bacterium isolated from nodules of forest legume species in the Amazon.</title>
        <authorList>
            <person name="Costa E.M."/>
            <person name="Guimaraes A."/>
            <person name="Carvalho T.S."/>
            <person name="Rodrigues T.L."/>
            <person name="Ribeiro P.R.A."/>
            <person name="Lebbe L."/>
            <person name="Willems A."/>
            <person name="Moreira F.M.S."/>
        </authorList>
    </citation>
    <scope>NUCLEOTIDE SEQUENCE [LARGE SCALE GENOMIC DNA]</scope>
    <source>
        <strain evidence="2 3">INPA54B</strain>
    </source>
</reference>
<dbReference type="OrthoDB" id="6402114at2"/>
<accession>A0A2M8R1E9</accession>
<feature type="signal peptide" evidence="1">
    <location>
        <begin position="1"/>
        <end position="22"/>
    </location>
</feature>
<dbReference type="Proteomes" id="UP000231194">
    <property type="component" value="Unassembled WGS sequence"/>
</dbReference>
<name>A0A2M8R1E9_9BRAD</name>
<evidence type="ECO:0008006" key="4">
    <source>
        <dbReference type="Google" id="ProtNLM"/>
    </source>
</evidence>
<gene>
    <name evidence="2" type="ORF">CVM73_29490</name>
</gene>
<dbReference type="RefSeq" id="WP_100235279.1">
    <property type="nucleotide sequence ID" value="NZ_PGVG01000033.1"/>
</dbReference>
<organism evidence="2 3">
    <name type="scientific">Bradyrhizobium forestalis</name>
    <dbReference type="NCBI Taxonomy" id="1419263"/>
    <lineage>
        <taxon>Bacteria</taxon>
        <taxon>Pseudomonadati</taxon>
        <taxon>Pseudomonadota</taxon>
        <taxon>Alphaproteobacteria</taxon>
        <taxon>Hyphomicrobiales</taxon>
        <taxon>Nitrobacteraceae</taxon>
        <taxon>Bradyrhizobium</taxon>
    </lineage>
</organism>
<dbReference type="EMBL" id="PGVG01000033">
    <property type="protein sequence ID" value="PJG51659.1"/>
    <property type="molecule type" value="Genomic_DNA"/>
</dbReference>
<evidence type="ECO:0000256" key="1">
    <source>
        <dbReference type="SAM" id="SignalP"/>
    </source>
</evidence>
<keyword evidence="1" id="KW-0732">Signal</keyword>